<gene>
    <name evidence="3" type="ORF">BD310DRAFT_813974</name>
    <name evidence="2" type="ORF">BD311DRAFT_656577</name>
</gene>
<evidence type="ECO:0000313" key="4">
    <source>
        <dbReference type="Proteomes" id="UP000292082"/>
    </source>
</evidence>
<reference evidence="2 4" key="1">
    <citation type="submission" date="2019-01" db="EMBL/GenBank/DDBJ databases">
        <title>Draft genome sequences of three monokaryotic isolates of the white-rot basidiomycete fungus Dichomitus squalens.</title>
        <authorList>
            <consortium name="DOE Joint Genome Institute"/>
            <person name="Lopez S.C."/>
            <person name="Andreopoulos B."/>
            <person name="Pangilinan J."/>
            <person name="Lipzen A."/>
            <person name="Riley R."/>
            <person name="Ahrendt S."/>
            <person name="Ng V."/>
            <person name="Barry K."/>
            <person name="Daum C."/>
            <person name="Grigoriev I.V."/>
            <person name="Hilden K.S."/>
            <person name="Makela M.R."/>
            <person name="de Vries R.P."/>
        </authorList>
    </citation>
    <scope>NUCLEOTIDE SEQUENCE [LARGE SCALE GENOMIC DNA]</scope>
    <source>
        <strain evidence="3 4">CBS 464.89</strain>
        <strain evidence="2">OM18370.1</strain>
    </source>
</reference>
<dbReference type="Proteomes" id="UP000292082">
    <property type="component" value="Unassembled WGS sequence"/>
</dbReference>
<feature type="compositionally biased region" description="Polar residues" evidence="1">
    <location>
        <begin position="32"/>
        <end position="50"/>
    </location>
</feature>
<sequence length="73" mass="8020">MLPLALRPSHKNSISRTTCSILDHIFWRQTKPRGSQPCSSMDTFSRSSLPPHSGHDDTLTATACRMALILAAV</sequence>
<organism evidence="2">
    <name type="scientific">Dichomitus squalens</name>
    <dbReference type="NCBI Taxonomy" id="114155"/>
    <lineage>
        <taxon>Eukaryota</taxon>
        <taxon>Fungi</taxon>
        <taxon>Dikarya</taxon>
        <taxon>Basidiomycota</taxon>
        <taxon>Agaricomycotina</taxon>
        <taxon>Agaricomycetes</taxon>
        <taxon>Polyporales</taxon>
        <taxon>Polyporaceae</taxon>
        <taxon>Dichomitus</taxon>
    </lineage>
</organism>
<dbReference type="EMBL" id="ML145100">
    <property type="protein sequence ID" value="TBU61042.1"/>
    <property type="molecule type" value="Genomic_DNA"/>
</dbReference>
<feature type="region of interest" description="Disordered" evidence="1">
    <location>
        <begin position="31"/>
        <end position="56"/>
    </location>
</feature>
<evidence type="ECO:0000256" key="1">
    <source>
        <dbReference type="SAM" id="MobiDB-lite"/>
    </source>
</evidence>
<evidence type="ECO:0000313" key="2">
    <source>
        <dbReference type="EMBL" id="TBU31437.1"/>
    </source>
</evidence>
<dbReference type="EMBL" id="ML143399">
    <property type="protein sequence ID" value="TBU31437.1"/>
    <property type="molecule type" value="Genomic_DNA"/>
</dbReference>
<accession>A0A4Q9MVK8</accession>
<name>A0A4Q9MVK8_9APHY</name>
<keyword evidence="4" id="KW-1185">Reference proteome</keyword>
<protein>
    <submittedName>
        <fullName evidence="2">Uncharacterized protein</fullName>
    </submittedName>
</protein>
<proteinExistence type="predicted"/>
<evidence type="ECO:0000313" key="3">
    <source>
        <dbReference type="EMBL" id="TBU61042.1"/>
    </source>
</evidence>
<dbReference type="AlphaFoldDB" id="A0A4Q9MVK8"/>
<dbReference type="Proteomes" id="UP000292957">
    <property type="component" value="Unassembled WGS sequence"/>
</dbReference>